<feature type="coiled-coil region" evidence="1">
    <location>
        <begin position="70"/>
        <end position="97"/>
    </location>
</feature>
<dbReference type="RefSeq" id="XP_041153112.1">
    <property type="nucleotide sequence ID" value="XM_041298858.1"/>
</dbReference>
<protein>
    <submittedName>
        <fullName evidence="2">Uncharacterized protein</fullName>
    </submittedName>
</protein>
<dbReference type="AlphaFoldDB" id="A0A9P7AAQ3"/>
<proteinExistence type="predicted"/>
<comment type="caution">
    <text evidence="2">The sequence shown here is derived from an EMBL/GenBank/DDBJ whole genome shotgun (WGS) entry which is preliminary data.</text>
</comment>
<accession>A0A9P7AAQ3</accession>
<name>A0A9P7AAQ3_9AGAM</name>
<organism evidence="2 3">
    <name type="scientific">Suillus plorans</name>
    <dbReference type="NCBI Taxonomy" id="116603"/>
    <lineage>
        <taxon>Eukaryota</taxon>
        <taxon>Fungi</taxon>
        <taxon>Dikarya</taxon>
        <taxon>Basidiomycota</taxon>
        <taxon>Agaricomycotina</taxon>
        <taxon>Agaricomycetes</taxon>
        <taxon>Agaricomycetidae</taxon>
        <taxon>Boletales</taxon>
        <taxon>Suillineae</taxon>
        <taxon>Suillaceae</taxon>
        <taxon>Suillus</taxon>
    </lineage>
</organism>
<gene>
    <name evidence="2" type="ORF">HD556DRAFT_1249550</name>
</gene>
<evidence type="ECO:0000313" key="2">
    <source>
        <dbReference type="EMBL" id="KAG1785629.1"/>
    </source>
</evidence>
<dbReference type="EMBL" id="JABBWE010000106">
    <property type="protein sequence ID" value="KAG1785629.1"/>
    <property type="molecule type" value="Genomic_DNA"/>
</dbReference>
<dbReference type="OrthoDB" id="2688210at2759"/>
<sequence length="360" mass="41806">MARIASDPMLDIQPDFASPTFEGLRNRIIGATQTTHDEVAADLIAAWQQDRNLRVVAWTRQIDEDAHLAAEAARAEREQEDQERVRLELEAEAEKKKPKINDFAVGTAVGDTLTPRPSQYAIHKLKSFEYVELWYFSPEGCKATSDEAKTSADDAFGFTKVEDFVALKPVASFKASRKAIQDHGLEWRQFDLVKNSFLLYINKLNWPEKHQRALTMFFMNIVAHPSRSEHFGEQTLLLYAAHVRRDWHDTLILNNAFDISVFNPTLLRNMNEEVWNKARHESLTEVSFLPLAHYVNHLSNSTPPQFSPRFAFNHSCRFHLLPFYRFHSVYLCSRCLCFCSRYCSPCFRFLCFRFLCFCYL</sequence>
<evidence type="ECO:0000313" key="3">
    <source>
        <dbReference type="Proteomes" id="UP000719766"/>
    </source>
</evidence>
<reference evidence="2" key="1">
    <citation type="journal article" date="2020" name="New Phytol.">
        <title>Comparative genomics reveals dynamic genome evolution in host specialist ectomycorrhizal fungi.</title>
        <authorList>
            <person name="Lofgren L.A."/>
            <person name="Nguyen N.H."/>
            <person name="Vilgalys R."/>
            <person name="Ruytinx J."/>
            <person name="Liao H.L."/>
            <person name="Branco S."/>
            <person name="Kuo A."/>
            <person name="LaButti K."/>
            <person name="Lipzen A."/>
            <person name="Andreopoulos W."/>
            <person name="Pangilinan J."/>
            <person name="Riley R."/>
            <person name="Hundley H."/>
            <person name="Na H."/>
            <person name="Barry K."/>
            <person name="Grigoriev I.V."/>
            <person name="Stajich J.E."/>
            <person name="Kennedy P.G."/>
        </authorList>
    </citation>
    <scope>NUCLEOTIDE SEQUENCE</scope>
    <source>
        <strain evidence="2">S12</strain>
    </source>
</reference>
<dbReference type="Proteomes" id="UP000719766">
    <property type="component" value="Unassembled WGS sequence"/>
</dbReference>
<keyword evidence="3" id="KW-1185">Reference proteome</keyword>
<dbReference type="GeneID" id="64592622"/>
<evidence type="ECO:0000256" key="1">
    <source>
        <dbReference type="SAM" id="Coils"/>
    </source>
</evidence>
<keyword evidence="1" id="KW-0175">Coiled coil</keyword>